<sequence>MSALTDAEVLCAVAVQDDAEQVEDGVFYPDNTITTKDGAEWKELRLREPTVFHSLSAARVIGKKPSIESIYDSQIDLVCRLSGWPKMATGQLPTRILDKAVAYASAFEENARRKQDEEPECLESLILLFTPPIEAVNQSFSEMVLREPVVSERRKYKATESRGSFADFLQAEIDLVSAISGWPMAAVLKMPISKFAKGADYLTGFFMTGHQTGNPSQPI</sequence>
<dbReference type="EMBL" id="JAMYZZ010000009">
    <property type="protein sequence ID" value="MCP1258310.1"/>
    <property type="molecule type" value="Genomic_DNA"/>
</dbReference>
<accession>A0ABT1EZD3</accession>
<name>A0ABT1EZD3_9PROT</name>
<comment type="caution">
    <text evidence="1">The sequence shown here is derived from an EMBL/GenBank/DDBJ whole genome shotgun (WGS) entry which is preliminary data.</text>
</comment>
<evidence type="ECO:0000313" key="1">
    <source>
        <dbReference type="EMBL" id="MCP1258310.1"/>
    </source>
</evidence>
<reference evidence="1 2" key="1">
    <citation type="submission" date="2022-06" db="EMBL/GenBank/DDBJ databases">
        <title>Acetobacer genomes from food samples.</title>
        <authorList>
            <person name="Sombolestani A."/>
        </authorList>
    </citation>
    <scope>NUCLEOTIDE SEQUENCE [LARGE SCALE GENOMIC DNA]</scope>
    <source>
        <strain evidence="1 2">R-83285</strain>
    </source>
</reference>
<proteinExistence type="predicted"/>
<evidence type="ECO:0000313" key="2">
    <source>
        <dbReference type="Proteomes" id="UP001523528"/>
    </source>
</evidence>
<protein>
    <submittedName>
        <fullName evidence="1">Phage tail assembly protein</fullName>
    </submittedName>
</protein>
<organism evidence="1 2">
    <name type="scientific">Acetobacter lambici</name>
    <dbReference type="NCBI Taxonomy" id="1332824"/>
    <lineage>
        <taxon>Bacteria</taxon>
        <taxon>Pseudomonadati</taxon>
        <taxon>Pseudomonadota</taxon>
        <taxon>Alphaproteobacteria</taxon>
        <taxon>Acetobacterales</taxon>
        <taxon>Acetobacteraceae</taxon>
        <taxon>Acetobacter</taxon>
    </lineage>
</organism>
<dbReference type="RefSeq" id="WP_253543784.1">
    <property type="nucleotide sequence ID" value="NZ_JAMYZY010000028.1"/>
</dbReference>
<dbReference type="Pfam" id="PF10109">
    <property type="entry name" value="Phage_TAC_7"/>
    <property type="match status" value="2"/>
</dbReference>
<gene>
    <name evidence="1" type="ORF">NKW50_06870</name>
</gene>
<keyword evidence="2" id="KW-1185">Reference proteome</keyword>
<dbReference type="Proteomes" id="UP001523528">
    <property type="component" value="Unassembled WGS sequence"/>
</dbReference>
<dbReference type="InterPro" id="IPR019289">
    <property type="entry name" value="Phage_tail_E/E"/>
</dbReference>